<evidence type="ECO:0000313" key="2">
    <source>
        <dbReference type="Proteomes" id="UP000297245"/>
    </source>
</evidence>
<gene>
    <name evidence="1" type="ORF">K435DRAFT_859854</name>
</gene>
<dbReference type="AlphaFoldDB" id="A0A4S8LZF7"/>
<dbReference type="EMBL" id="ML179207">
    <property type="protein sequence ID" value="THU95142.1"/>
    <property type="molecule type" value="Genomic_DNA"/>
</dbReference>
<reference evidence="1 2" key="1">
    <citation type="journal article" date="2019" name="Nat. Ecol. Evol.">
        <title>Megaphylogeny resolves global patterns of mushroom evolution.</title>
        <authorList>
            <person name="Varga T."/>
            <person name="Krizsan K."/>
            <person name="Foldi C."/>
            <person name="Dima B."/>
            <person name="Sanchez-Garcia M."/>
            <person name="Sanchez-Ramirez S."/>
            <person name="Szollosi G.J."/>
            <person name="Szarkandi J.G."/>
            <person name="Papp V."/>
            <person name="Albert L."/>
            <person name="Andreopoulos W."/>
            <person name="Angelini C."/>
            <person name="Antonin V."/>
            <person name="Barry K.W."/>
            <person name="Bougher N.L."/>
            <person name="Buchanan P."/>
            <person name="Buyck B."/>
            <person name="Bense V."/>
            <person name="Catcheside P."/>
            <person name="Chovatia M."/>
            <person name="Cooper J."/>
            <person name="Damon W."/>
            <person name="Desjardin D."/>
            <person name="Finy P."/>
            <person name="Geml J."/>
            <person name="Haridas S."/>
            <person name="Hughes K."/>
            <person name="Justo A."/>
            <person name="Karasinski D."/>
            <person name="Kautmanova I."/>
            <person name="Kiss B."/>
            <person name="Kocsube S."/>
            <person name="Kotiranta H."/>
            <person name="LaButti K.M."/>
            <person name="Lechner B.E."/>
            <person name="Liimatainen K."/>
            <person name="Lipzen A."/>
            <person name="Lukacs Z."/>
            <person name="Mihaltcheva S."/>
            <person name="Morgado L.N."/>
            <person name="Niskanen T."/>
            <person name="Noordeloos M.E."/>
            <person name="Ohm R.A."/>
            <person name="Ortiz-Santana B."/>
            <person name="Ovrebo C."/>
            <person name="Racz N."/>
            <person name="Riley R."/>
            <person name="Savchenko A."/>
            <person name="Shiryaev A."/>
            <person name="Soop K."/>
            <person name="Spirin V."/>
            <person name="Szebenyi C."/>
            <person name="Tomsovsky M."/>
            <person name="Tulloss R.E."/>
            <person name="Uehling J."/>
            <person name="Grigoriev I.V."/>
            <person name="Vagvolgyi C."/>
            <person name="Papp T."/>
            <person name="Martin F.M."/>
            <person name="Miettinen O."/>
            <person name="Hibbett D.S."/>
            <person name="Nagy L.G."/>
        </authorList>
    </citation>
    <scope>NUCLEOTIDE SEQUENCE [LARGE SCALE GENOMIC DNA]</scope>
    <source>
        <strain evidence="1 2">CBS 962.96</strain>
    </source>
</reference>
<proteinExistence type="predicted"/>
<accession>A0A4S8LZF7</accession>
<dbReference type="OrthoDB" id="2674421at2759"/>
<dbReference type="Proteomes" id="UP000297245">
    <property type="component" value="Unassembled WGS sequence"/>
</dbReference>
<protein>
    <submittedName>
        <fullName evidence="1">Uncharacterized protein</fullName>
    </submittedName>
</protein>
<sequence length="267" mass="29745">MLQDDDCLYYFVNHTVRTQFWLEEVQTDELGIPDYDSPSHLRSNAISLLLSVHPLTTRIELYLEELYWSHVEHFCMHLYGGLPVKLINEVICVFSHAMSGASEFDYGFRAPLISISSPDQITSRTSTFFYGQKDCKKFLKLLTLAWQHPTDGHQICVVAPKQSGMLLYFDRFTIARIIIPVVFMPLIHAPALTPLAPAPGPSAPPAPAPAPPAPGTYTTCTCTCTITILPAPAPISPAPIPVPIPPVLYLYLYLHCTSCTRWSTKVN</sequence>
<keyword evidence="2" id="KW-1185">Reference proteome</keyword>
<organism evidence="1 2">
    <name type="scientific">Dendrothele bispora (strain CBS 962.96)</name>
    <dbReference type="NCBI Taxonomy" id="1314807"/>
    <lineage>
        <taxon>Eukaryota</taxon>
        <taxon>Fungi</taxon>
        <taxon>Dikarya</taxon>
        <taxon>Basidiomycota</taxon>
        <taxon>Agaricomycotina</taxon>
        <taxon>Agaricomycetes</taxon>
        <taxon>Agaricomycetidae</taxon>
        <taxon>Agaricales</taxon>
        <taxon>Agaricales incertae sedis</taxon>
        <taxon>Dendrothele</taxon>
    </lineage>
</organism>
<name>A0A4S8LZF7_DENBC</name>
<evidence type="ECO:0000313" key="1">
    <source>
        <dbReference type="EMBL" id="THU95142.1"/>
    </source>
</evidence>